<evidence type="ECO:0000313" key="1">
    <source>
        <dbReference type="EMBL" id="KAJ7955470.1"/>
    </source>
</evidence>
<dbReference type="InterPro" id="IPR021916">
    <property type="entry name" value="DUF3527"/>
</dbReference>
<dbReference type="AlphaFoldDB" id="A0AAD7PHY7"/>
<gene>
    <name evidence="1" type="ORF">O6P43_022058</name>
</gene>
<comment type="caution">
    <text evidence="1">The sequence shown here is derived from an EMBL/GenBank/DDBJ whole genome shotgun (WGS) entry which is preliminary data.</text>
</comment>
<dbReference type="Pfam" id="PF12043">
    <property type="entry name" value="DUF3527"/>
    <property type="match status" value="1"/>
</dbReference>
<accession>A0AAD7PHY7</accession>
<sequence>MENTRGSAQEDGQGKKDSLHCLSNKWELSDGDTLDFSRSKPIKFIGRANQHQAVVLSVNQFQISKVFLKDLFIRSVCGLDNRIPKHMVSVDEKYLRRCLELIHISALNSAQCNIATTLSSKSTGLLSDSLNAAGGYTCDSAGFVFDCPVVAEIGNVYSPAAQQPLGTVMGSKSMINILNNPLFHQLVALDSNANLKIMESTDVKRAKCYDFMNSPSGLSISSSHKLGNKTAISESHKFGSNSVHKRLVSISSTNSSCCDQSSSASATLSQGMLQCTWKGGIPHFVFSADDKKEVYVTKLQKVEPTNDKAPDYKYFFHLNKSGQKDHQTDNELALVGSMNVSKRFTLCPNNSKIMETEFILFGSNEVYDKEMCTSSHNHRKSKGGLSKKVVEVFRTGQPSKRRNLSILGGSSATLDSCPREPSWGGGNNFDALGGVISLETILPCNFELAAIVVKDHLPGNCQEEVGGWGMKFLKKSGVKQTTDFSEVSIPSDCCTRNTGDCTTSVNILIPAGLHGGSRTRDGGPSSLIERWRSGGHCDCGGWDLGCPLTVLKSISSKEDTLSKVHMQGEFRSFDLMPQGSKHYTPTLRMVNVHDGLYFIHFQQSLSALQSFSIAVALIHTWSPALQPNSVQELK</sequence>
<dbReference type="KEGG" id="qsa:O6P43_022058"/>
<organism evidence="1 2">
    <name type="scientific">Quillaja saponaria</name>
    <name type="common">Soap bark tree</name>
    <dbReference type="NCBI Taxonomy" id="32244"/>
    <lineage>
        <taxon>Eukaryota</taxon>
        <taxon>Viridiplantae</taxon>
        <taxon>Streptophyta</taxon>
        <taxon>Embryophyta</taxon>
        <taxon>Tracheophyta</taxon>
        <taxon>Spermatophyta</taxon>
        <taxon>Magnoliopsida</taxon>
        <taxon>eudicotyledons</taxon>
        <taxon>Gunneridae</taxon>
        <taxon>Pentapetalae</taxon>
        <taxon>rosids</taxon>
        <taxon>fabids</taxon>
        <taxon>Fabales</taxon>
        <taxon>Quillajaceae</taxon>
        <taxon>Quillaja</taxon>
    </lineage>
</organism>
<name>A0AAD7PHY7_QUISA</name>
<dbReference type="Proteomes" id="UP001163823">
    <property type="component" value="Chromosome 9"/>
</dbReference>
<dbReference type="PANTHER" id="PTHR31390">
    <property type="entry name" value="EXPRESSED PROTEIN"/>
    <property type="match status" value="1"/>
</dbReference>
<proteinExistence type="predicted"/>
<protein>
    <submittedName>
        <fullName evidence="1">DUF3527 domain protein</fullName>
    </submittedName>
</protein>
<keyword evidence="2" id="KW-1185">Reference proteome</keyword>
<dbReference type="EMBL" id="JARAOO010000009">
    <property type="protein sequence ID" value="KAJ7955470.1"/>
    <property type="molecule type" value="Genomic_DNA"/>
</dbReference>
<dbReference type="PANTHER" id="PTHR31390:SF2">
    <property type="entry name" value="EXPRESSED PROTEIN"/>
    <property type="match status" value="1"/>
</dbReference>
<evidence type="ECO:0000313" key="2">
    <source>
        <dbReference type="Proteomes" id="UP001163823"/>
    </source>
</evidence>
<reference evidence="1" key="1">
    <citation type="journal article" date="2023" name="Science">
        <title>Elucidation of the pathway for biosynthesis of saponin adjuvants from the soapbark tree.</title>
        <authorList>
            <person name="Reed J."/>
            <person name="Orme A."/>
            <person name="El-Demerdash A."/>
            <person name="Owen C."/>
            <person name="Martin L.B.B."/>
            <person name="Misra R.C."/>
            <person name="Kikuchi S."/>
            <person name="Rejzek M."/>
            <person name="Martin A.C."/>
            <person name="Harkess A."/>
            <person name="Leebens-Mack J."/>
            <person name="Louveau T."/>
            <person name="Stephenson M.J."/>
            <person name="Osbourn A."/>
        </authorList>
    </citation>
    <scope>NUCLEOTIDE SEQUENCE</scope>
    <source>
        <strain evidence="1">S10</strain>
    </source>
</reference>